<protein>
    <submittedName>
        <fullName evidence="10">Alanine or glycine:cation symporter, AGCS family</fullName>
    </submittedName>
</protein>
<evidence type="ECO:0000313" key="10">
    <source>
        <dbReference type="EMBL" id="SDM64874.1"/>
    </source>
</evidence>
<evidence type="ECO:0000256" key="3">
    <source>
        <dbReference type="ARBA" id="ARBA00022448"/>
    </source>
</evidence>
<evidence type="ECO:0000256" key="1">
    <source>
        <dbReference type="ARBA" id="ARBA00004651"/>
    </source>
</evidence>
<name>A0A1G9UY19_9PROT</name>
<feature type="transmembrane region" description="Helical" evidence="9">
    <location>
        <begin position="382"/>
        <end position="402"/>
    </location>
</feature>
<dbReference type="NCBIfam" id="TIGR00835">
    <property type="entry name" value="agcS"/>
    <property type="match status" value="1"/>
</dbReference>
<feature type="transmembrane region" description="Helical" evidence="9">
    <location>
        <begin position="157"/>
        <end position="177"/>
    </location>
</feature>
<evidence type="ECO:0000256" key="6">
    <source>
        <dbReference type="ARBA" id="ARBA00022847"/>
    </source>
</evidence>
<feature type="transmembrane region" description="Helical" evidence="9">
    <location>
        <begin position="455"/>
        <end position="473"/>
    </location>
</feature>
<dbReference type="EMBL" id="FNHG01000017">
    <property type="protein sequence ID" value="SDM64874.1"/>
    <property type="molecule type" value="Genomic_DNA"/>
</dbReference>
<dbReference type="Proteomes" id="UP000199759">
    <property type="component" value="Unassembled WGS sequence"/>
</dbReference>
<comment type="subcellular location">
    <subcellularLocation>
        <location evidence="9">Cell inner membrane</location>
        <topology evidence="9">Multi-pass membrane protein</topology>
    </subcellularLocation>
    <subcellularLocation>
        <location evidence="1">Cell membrane</location>
        <topology evidence="1">Multi-pass membrane protein</topology>
    </subcellularLocation>
</comment>
<dbReference type="GO" id="GO:0005283">
    <property type="term" value="F:amino acid:sodium symporter activity"/>
    <property type="evidence" value="ECO:0007669"/>
    <property type="project" value="InterPro"/>
</dbReference>
<evidence type="ECO:0000256" key="2">
    <source>
        <dbReference type="ARBA" id="ARBA00009261"/>
    </source>
</evidence>
<keyword evidence="3 9" id="KW-0813">Transport</keyword>
<keyword evidence="11" id="KW-1185">Reference proteome</keyword>
<keyword evidence="7 9" id="KW-1133">Transmembrane helix</keyword>
<keyword evidence="8 9" id="KW-0472">Membrane</keyword>
<feature type="transmembrane region" description="Helical" evidence="9">
    <location>
        <begin position="197"/>
        <end position="216"/>
    </location>
</feature>
<feature type="transmembrane region" description="Helical" evidence="9">
    <location>
        <begin position="228"/>
        <end position="248"/>
    </location>
</feature>
<accession>A0A1G9UY19</accession>
<organism evidence="10 11">
    <name type="scientific">Maricaulis salignorans</name>
    <dbReference type="NCBI Taxonomy" id="144026"/>
    <lineage>
        <taxon>Bacteria</taxon>
        <taxon>Pseudomonadati</taxon>
        <taxon>Pseudomonadota</taxon>
        <taxon>Alphaproteobacteria</taxon>
        <taxon>Maricaulales</taxon>
        <taxon>Maricaulaceae</taxon>
        <taxon>Maricaulis</taxon>
    </lineage>
</organism>
<dbReference type="STRING" id="144026.SAMN04488568_1177"/>
<dbReference type="PANTHER" id="PTHR30330:SF3">
    <property type="entry name" value="TRANSCRIPTIONAL REGULATOR, LRP FAMILY"/>
    <property type="match status" value="1"/>
</dbReference>
<dbReference type="PRINTS" id="PR00175">
    <property type="entry name" value="NAALASMPORT"/>
</dbReference>
<evidence type="ECO:0000256" key="5">
    <source>
        <dbReference type="ARBA" id="ARBA00022692"/>
    </source>
</evidence>
<evidence type="ECO:0000256" key="4">
    <source>
        <dbReference type="ARBA" id="ARBA00022475"/>
    </source>
</evidence>
<dbReference type="InterPro" id="IPR001463">
    <property type="entry name" value="Na/Ala_symport"/>
</dbReference>
<dbReference type="Gene3D" id="1.20.1740.10">
    <property type="entry name" value="Amino acid/polyamine transporter I"/>
    <property type="match status" value="1"/>
</dbReference>
<dbReference type="AlphaFoldDB" id="A0A1G9UY19"/>
<keyword evidence="6 9" id="KW-0769">Symport</keyword>
<feature type="transmembrane region" description="Helical" evidence="9">
    <location>
        <begin position="260"/>
        <end position="279"/>
    </location>
</feature>
<evidence type="ECO:0000256" key="7">
    <source>
        <dbReference type="ARBA" id="ARBA00022989"/>
    </source>
</evidence>
<dbReference type="GO" id="GO:0005886">
    <property type="term" value="C:plasma membrane"/>
    <property type="evidence" value="ECO:0007669"/>
    <property type="project" value="UniProtKB-SubCell"/>
</dbReference>
<dbReference type="Pfam" id="PF01235">
    <property type="entry name" value="Na_Ala_symp"/>
    <property type="match status" value="1"/>
</dbReference>
<comment type="similarity">
    <text evidence="2 9">Belongs to the alanine or glycine:cation symporter (AGCS) (TC 2.A.25) family.</text>
</comment>
<evidence type="ECO:0000256" key="9">
    <source>
        <dbReference type="RuleBase" id="RU363064"/>
    </source>
</evidence>
<keyword evidence="5 9" id="KW-0812">Transmembrane</keyword>
<dbReference type="FunFam" id="1.20.1740.10:FF:000004">
    <property type="entry name" value="Sodium:alanine symporter family protein"/>
    <property type="match status" value="1"/>
</dbReference>
<keyword evidence="4" id="KW-1003">Cell membrane</keyword>
<dbReference type="PANTHER" id="PTHR30330">
    <property type="entry name" value="AGSS FAMILY TRANSPORTER, SODIUM-ALANINE"/>
    <property type="match status" value="1"/>
</dbReference>
<dbReference type="PROSITE" id="PS00873">
    <property type="entry name" value="NA_ALANINE_SYMP"/>
    <property type="match status" value="1"/>
</dbReference>
<feature type="transmembrane region" description="Helical" evidence="9">
    <location>
        <begin position="414"/>
        <end position="435"/>
    </location>
</feature>
<dbReference type="OrthoDB" id="9806926at2"/>
<dbReference type="RefSeq" id="WP_091771129.1">
    <property type="nucleotide sequence ID" value="NZ_FNHG01000017.1"/>
</dbReference>
<evidence type="ECO:0000313" key="11">
    <source>
        <dbReference type="Proteomes" id="UP000199759"/>
    </source>
</evidence>
<sequence>MQDVTGAADAATTLDVVTGYVDFVNGMVWGPPMLILLLGTGIYLTVGLGFMPLRKIGFAFGELMKGRKSEGEGDVTPFGALMTALSSTIGTGNIAGVAVAIAIGGPGALFWMWMTALVGMATKYSEGVLAVKFREVDADGRRVGGPMYYIKNGMGKSWVWLGGLFALFGVMAGLGTGNAIQTVEVVRTIGDTYGVEYWITGAVIAVLAGLVILGGIKRIASVAEKIVPAMAITYIAVGLVVVALNYTVIPEAFIRIFSNAFGFGAAAGGFSGALIMLAMQRGVARGIFSNEAGQGSAPIAHAAAQNNDPVDQGIIAMLGTFIDTIMVCTITGLAILTSGVIPAECDAGLFALGGSSPEICETGARITSDAFASALPGFGQHFVAAALALFAFTTILGWSYYGERCAEYLLGEKVVTPFRWLWIAMIMAATMLLYAGDNITELMNTIWLTTDTLTGLMAAPNLVALLALSPLVFKMTKEYFAKLEAAKAEAASSAE</sequence>
<gene>
    <name evidence="10" type="ORF">SAMN04488568_1177</name>
</gene>
<evidence type="ECO:0000256" key="8">
    <source>
        <dbReference type="ARBA" id="ARBA00023136"/>
    </source>
</evidence>
<reference evidence="10 11" key="1">
    <citation type="submission" date="2016-10" db="EMBL/GenBank/DDBJ databases">
        <authorList>
            <person name="de Groot N.N."/>
        </authorList>
    </citation>
    <scope>NUCLEOTIDE SEQUENCE [LARGE SCALE GENOMIC DNA]</scope>
    <source>
        <strain evidence="10 11">DSM 16077</strain>
    </source>
</reference>
<feature type="transmembrane region" description="Helical" evidence="9">
    <location>
        <begin position="33"/>
        <end position="54"/>
    </location>
</feature>
<keyword evidence="9" id="KW-0997">Cell inner membrane</keyword>
<proteinExistence type="inferred from homology"/>